<protein>
    <submittedName>
        <fullName evidence="2">Uncharacterized protein</fullName>
    </submittedName>
</protein>
<gene>
    <name evidence="2" type="ORF">GA0070617_0983</name>
</gene>
<organism evidence="2 3">
    <name type="scientific">Micromonospora yangpuensis</name>
    <dbReference type="NCBI Taxonomy" id="683228"/>
    <lineage>
        <taxon>Bacteria</taxon>
        <taxon>Bacillati</taxon>
        <taxon>Actinomycetota</taxon>
        <taxon>Actinomycetes</taxon>
        <taxon>Micromonosporales</taxon>
        <taxon>Micromonosporaceae</taxon>
        <taxon>Micromonospora</taxon>
    </lineage>
</organism>
<dbReference type="AlphaFoldDB" id="A0A1C6U4G1"/>
<evidence type="ECO:0000313" key="3">
    <source>
        <dbReference type="Proteomes" id="UP000198937"/>
    </source>
</evidence>
<keyword evidence="3" id="KW-1185">Reference proteome</keyword>
<sequence>MTHQRKAPRTPLPTHSGATTRQYTSHAPDDAPPCADLSDRDRAPVMDPGHPHGDDRNLSHLHPDRVRPGGSGVFAGDWAWTPGPDGRMRIPTGYVGVLVDDWNGWAVFTCTPEVARAIVDDHDRARDDHHRQLTAEGVGAAQRERRVDEALARLWFDGDVLVADHRAVSDDPDAIARHRPDPAGRYTPMGRSWTWIAVDPDDCDRIVGDIPHPPATCTTEDTRV</sequence>
<evidence type="ECO:0000313" key="2">
    <source>
        <dbReference type="EMBL" id="SCL48801.1"/>
    </source>
</evidence>
<dbReference type="Proteomes" id="UP000198937">
    <property type="component" value="Unassembled WGS sequence"/>
</dbReference>
<dbReference type="EMBL" id="FMIA01000002">
    <property type="protein sequence ID" value="SCL48801.1"/>
    <property type="molecule type" value="Genomic_DNA"/>
</dbReference>
<accession>A0A1C6U4G1</accession>
<dbReference type="RefSeq" id="WP_139135577.1">
    <property type="nucleotide sequence ID" value="NZ_BMMJ01000001.1"/>
</dbReference>
<dbReference type="OrthoDB" id="3469122at2"/>
<reference evidence="2 3" key="1">
    <citation type="submission" date="2016-06" db="EMBL/GenBank/DDBJ databases">
        <authorList>
            <person name="Kjaerup R.B."/>
            <person name="Dalgaard T.S."/>
            <person name="Juul-Madsen H.R."/>
        </authorList>
    </citation>
    <scope>NUCLEOTIDE SEQUENCE [LARGE SCALE GENOMIC DNA]</scope>
    <source>
        <strain evidence="2 3">DSM 45577</strain>
    </source>
</reference>
<feature type="region of interest" description="Disordered" evidence="1">
    <location>
        <begin position="1"/>
        <end position="68"/>
    </location>
</feature>
<name>A0A1C6U4G1_9ACTN</name>
<proteinExistence type="predicted"/>
<feature type="compositionally biased region" description="Basic and acidic residues" evidence="1">
    <location>
        <begin position="37"/>
        <end position="67"/>
    </location>
</feature>
<evidence type="ECO:0000256" key="1">
    <source>
        <dbReference type="SAM" id="MobiDB-lite"/>
    </source>
</evidence>
<feature type="compositionally biased region" description="Polar residues" evidence="1">
    <location>
        <begin position="16"/>
        <end position="25"/>
    </location>
</feature>
<dbReference type="STRING" id="683228.GA0070617_0983"/>